<comment type="caution">
    <text evidence="1">The sequence shown here is derived from an EMBL/GenBank/DDBJ whole genome shotgun (WGS) entry which is preliminary data.</text>
</comment>
<organism evidence="1 2">
    <name type="scientific">Salana multivorans</name>
    <dbReference type="NCBI Taxonomy" id="120377"/>
    <lineage>
        <taxon>Bacteria</taxon>
        <taxon>Bacillati</taxon>
        <taxon>Actinomycetota</taxon>
        <taxon>Actinomycetes</taxon>
        <taxon>Micrococcales</taxon>
        <taxon>Beutenbergiaceae</taxon>
        <taxon>Salana</taxon>
    </lineage>
</organism>
<proteinExistence type="predicted"/>
<dbReference type="AlphaFoldDB" id="A0A3N2DB52"/>
<keyword evidence="2" id="KW-1185">Reference proteome</keyword>
<gene>
    <name evidence="1" type="ORF">EDD28_1628</name>
</gene>
<evidence type="ECO:0000313" key="2">
    <source>
        <dbReference type="Proteomes" id="UP000275356"/>
    </source>
</evidence>
<reference evidence="1 2" key="1">
    <citation type="submission" date="2018-11" db="EMBL/GenBank/DDBJ databases">
        <title>Sequencing the genomes of 1000 actinobacteria strains.</title>
        <authorList>
            <person name="Klenk H.-P."/>
        </authorList>
    </citation>
    <scope>NUCLEOTIDE SEQUENCE [LARGE SCALE GENOMIC DNA]</scope>
    <source>
        <strain evidence="1 2">DSM 13521</strain>
    </source>
</reference>
<accession>A0A3N2DB52</accession>
<protein>
    <recommendedName>
        <fullName evidence="3">Transcriptional regulator, AbiEi antitoxin, Type IV TA system</fullName>
    </recommendedName>
</protein>
<dbReference type="OrthoDB" id="5146042at2"/>
<dbReference type="Proteomes" id="UP000275356">
    <property type="component" value="Unassembled WGS sequence"/>
</dbReference>
<sequence>MTTTTEPTRLSVTLVRDPTASDAPRDVRALARRQNGVISREQLVELGVRPNGGRDQVVSGRWQRILPGVYLTNSGEVSFRQRCWAASLYAGPEAAITGAASAYLDRIIDSPPRTVDVVVPHDRRVISPEDWLAIRQTRRPFIVPDRRPAQTTTSFAALVRTQSATSTDEVVAILTETARADGTAAHLRAEATAWNRLRWRAVVMAVLAPEEEGHESILEWSFTRLVLRAHHLPEPRRQVWVRTGRQQVRVDGLDDTWGLRIELDGRIHEGKTAEDIWRDNEATVTYGQPTLRFRWRHVLGSPCSSALLVERGYRMRGWPGRGTPCRPDCPVGRS</sequence>
<evidence type="ECO:0000313" key="1">
    <source>
        <dbReference type="EMBL" id="ROR97035.1"/>
    </source>
</evidence>
<dbReference type="RefSeq" id="WP_148059569.1">
    <property type="nucleotide sequence ID" value="NZ_RKHQ01000001.1"/>
</dbReference>
<name>A0A3N2DB52_9MICO</name>
<evidence type="ECO:0008006" key="3">
    <source>
        <dbReference type="Google" id="ProtNLM"/>
    </source>
</evidence>
<dbReference type="EMBL" id="RKHQ01000001">
    <property type="protein sequence ID" value="ROR97035.1"/>
    <property type="molecule type" value="Genomic_DNA"/>
</dbReference>